<protein>
    <submittedName>
        <fullName evidence="1">Uncharacterized protein</fullName>
    </submittedName>
</protein>
<evidence type="ECO:0000313" key="2">
    <source>
        <dbReference type="Proteomes" id="UP000729701"/>
    </source>
</evidence>
<organism evidence="1 2">
    <name type="scientific">Cyanomargarita calcarea GSE-NOS-MK-12-04C</name>
    <dbReference type="NCBI Taxonomy" id="2839659"/>
    <lineage>
        <taxon>Bacteria</taxon>
        <taxon>Bacillati</taxon>
        <taxon>Cyanobacteriota</taxon>
        <taxon>Cyanophyceae</taxon>
        <taxon>Nostocales</taxon>
        <taxon>Cyanomargaritaceae</taxon>
        <taxon>Cyanomargarita</taxon>
    </lineage>
</organism>
<reference evidence="1" key="1">
    <citation type="submission" date="2021-05" db="EMBL/GenBank/DDBJ databases">
        <authorList>
            <person name="Pietrasiak N."/>
            <person name="Ward R."/>
            <person name="Stajich J.E."/>
            <person name="Kurbessoian T."/>
        </authorList>
    </citation>
    <scope>NUCLEOTIDE SEQUENCE</scope>
    <source>
        <strain evidence="1">GSE-NOS-MK-12-04C</strain>
    </source>
</reference>
<dbReference type="Proteomes" id="UP000729701">
    <property type="component" value="Unassembled WGS sequence"/>
</dbReference>
<evidence type="ECO:0000313" key="1">
    <source>
        <dbReference type="EMBL" id="MBW4670813.1"/>
    </source>
</evidence>
<name>A0A951UUL5_9CYAN</name>
<dbReference type="EMBL" id="JAHHGZ010000035">
    <property type="protein sequence ID" value="MBW4670813.1"/>
    <property type="molecule type" value="Genomic_DNA"/>
</dbReference>
<reference evidence="1" key="2">
    <citation type="journal article" date="2022" name="Microbiol. Resour. Announc.">
        <title>Metagenome Sequencing to Explore Phylogenomics of Terrestrial Cyanobacteria.</title>
        <authorList>
            <person name="Ward R.D."/>
            <person name="Stajich J.E."/>
            <person name="Johansen J.R."/>
            <person name="Huntemann M."/>
            <person name="Clum A."/>
            <person name="Foster B."/>
            <person name="Foster B."/>
            <person name="Roux S."/>
            <person name="Palaniappan K."/>
            <person name="Varghese N."/>
            <person name="Mukherjee S."/>
            <person name="Reddy T.B.K."/>
            <person name="Daum C."/>
            <person name="Copeland A."/>
            <person name="Chen I.A."/>
            <person name="Ivanova N.N."/>
            <person name="Kyrpides N.C."/>
            <person name="Shapiro N."/>
            <person name="Eloe-Fadrosh E.A."/>
            <person name="Pietrasiak N."/>
        </authorList>
    </citation>
    <scope>NUCLEOTIDE SEQUENCE</scope>
    <source>
        <strain evidence="1">GSE-NOS-MK-12-04C</strain>
    </source>
</reference>
<accession>A0A951UUL5</accession>
<gene>
    <name evidence="1" type="ORF">KME60_26165</name>
</gene>
<proteinExistence type="predicted"/>
<comment type="caution">
    <text evidence="1">The sequence shown here is derived from an EMBL/GenBank/DDBJ whole genome shotgun (WGS) entry which is preliminary data.</text>
</comment>
<sequence length="234" mass="27389">MQKSPDEIRVELIKLIEETLPVFPKLSQRLSEMNRWIARKKSGLLMSKPHILQLLEELITDATFWFEVQLLPDEDRESEFAQLSPTEKYWYKYLFPAWINETDPKIYIWKQKLMAGEFEKSDASLIEKICQEIENFGGDTFNPYIADLSMATDLIASGMKELPLCVQLTSVRDSLNQTKQAEWLSTLKYWGIKRGVFINFNPTLNQVELNISQNVLQYSDHIEDNCYPVIKIDR</sequence>
<dbReference type="AlphaFoldDB" id="A0A951UUL5"/>